<sequence length="310" mass="34375">MSEMEQYVLKTNGLTKSYKGEFALRDLSIAIEPGRIYGLIGQNGAGKSTFMRLVAGLAFPTAGSIELFGQSGAKDLQDERKRLGCMIEYPSITPNMSAKDNLKFHRILRGIPSETIENELLALVGLNNTGTKKAKNFSLGMKQRLGIAIALLGDPELLILDEPINGLDPLGVVEIRNLLIKLCEERHMTILISSHNLPELYQVATDYLIIHQGKLMQSITLAELEENCKHHFLINCNQPEKLVSVLETELNTVNYKVMPDNTVKLYDYLGEQEVVAKKLYENGIAVSNFSIQGDTLEDYFISVIGGGLND</sequence>
<evidence type="ECO:0000256" key="1">
    <source>
        <dbReference type="ARBA" id="ARBA00005417"/>
    </source>
</evidence>
<dbReference type="Gene3D" id="3.40.50.300">
    <property type="entry name" value="P-loop containing nucleotide triphosphate hydrolases"/>
    <property type="match status" value="1"/>
</dbReference>
<accession>A0A7W3SQ74</accession>
<dbReference type="SMART" id="SM00382">
    <property type="entry name" value="AAA"/>
    <property type="match status" value="1"/>
</dbReference>
<gene>
    <name evidence="6" type="ORF">FHR92_000647</name>
</gene>
<evidence type="ECO:0000256" key="3">
    <source>
        <dbReference type="ARBA" id="ARBA00022741"/>
    </source>
</evidence>
<dbReference type="PROSITE" id="PS50893">
    <property type="entry name" value="ABC_TRANSPORTER_2"/>
    <property type="match status" value="1"/>
</dbReference>
<protein>
    <submittedName>
        <fullName evidence="6">ABC-2 type transport system ATP-binding protein</fullName>
    </submittedName>
</protein>
<evidence type="ECO:0000313" key="7">
    <source>
        <dbReference type="Proteomes" id="UP000567067"/>
    </source>
</evidence>
<dbReference type="InterPro" id="IPR027417">
    <property type="entry name" value="P-loop_NTPase"/>
</dbReference>
<comment type="caution">
    <text evidence="6">The sequence shown here is derived from an EMBL/GenBank/DDBJ whole genome shotgun (WGS) entry which is preliminary data.</text>
</comment>
<dbReference type="InterPro" id="IPR017871">
    <property type="entry name" value="ABC_transporter-like_CS"/>
</dbReference>
<evidence type="ECO:0000256" key="4">
    <source>
        <dbReference type="ARBA" id="ARBA00022840"/>
    </source>
</evidence>
<dbReference type="GO" id="GO:0016887">
    <property type="term" value="F:ATP hydrolysis activity"/>
    <property type="evidence" value="ECO:0007669"/>
    <property type="project" value="InterPro"/>
</dbReference>
<keyword evidence="4 6" id="KW-0067">ATP-binding</keyword>
<reference evidence="6 7" key="1">
    <citation type="submission" date="2020-08" db="EMBL/GenBank/DDBJ databases">
        <title>Genomic Encyclopedia of Type Strains, Phase III (KMG-III): the genomes of soil and plant-associated and newly described type strains.</title>
        <authorList>
            <person name="Whitman W."/>
        </authorList>
    </citation>
    <scope>NUCLEOTIDE SEQUENCE [LARGE SCALE GENOMIC DNA]</scope>
    <source>
        <strain evidence="6 7">CECT 8693</strain>
    </source>
</reference>
<dbReference type="PANTHER" id="PTHR43335">
    <property type="entry name" value="ABC TRANSPORTER, ATP-BINDING PROTEIN"/>
    <property type="match status" value="1"/>
</dbReference>
<evidence type="ECO:0000256" key="2">
    <source>
        <dbReference type="ARBA" id="ARBA00022448"/>
    </source>
</evidence>
<dbReference type="InterPro" id="IPR003439">
    <property type="entry name" value="ABC_transporter-like_ATP-bd"/>
</dbReference>
<name>A0A7W3SQ74_9BACL</name>
<keyword evidence="7" id="KW-1185">Reference proteome</keyword>
<dbReference type="SUPFAM" id="SSF52540">
    <property type="entry name" value="P-loop containing nucleoside triphosphate hydrolases"/>
    <property type="match status" value="1"/>
</dbReference>
<comment type="similarity">
    <text evidence="1">Belongs to the ABC transporter superfamily.</text>
</comment>
<dbReference type="Proteomes" id="UP000567067">
    <property type="component" value="Unassembled WGS sequence"/>
</dbReference>
<keyword evidence="3" id="KW-0547">Nucleotide-binding</keyword>
<keyword evidence="2" id="KW-0813">Transport</keyword>
<evidence type="ECO:0000313" key="6">
    <source>
        <dbReference type="EMBL" id="MBA9084193.1"/>
    </source>
</evidence>
<feature type="domain" description="ABC transporter" evidence="5">
    <location>
        <begin position="9"/>
        <end position="237"/>
    </location>
</feature>
<proteinExistence type="inferred from homology"/>
<dbReference type="AlphaFoldDB" id="A0A7W3SQ74"/>
<evidence type="ECO:0000259" key="5">
    <source>
        <dbReference type="PROSITE" id="PS50893"/>
    </source>
</evidence>
<dbReference type="EMBL" id="JACJIP010000003">
    <property type="protein sequence ID" value="MBA9084193.1"/>
    <property type="molecule type" value="Genomic_DNA"/>
</dbReference>
<dbReference type="GO" id="GO:0005524">
    <property type="term" value="F:ATP binding"/>
    <property type="evidence" value="ECO:0007669"/>
    <property type="project" value="UniProtKB-KW"/>
</dbReference>
<organism evidence="6 7">
    <name type="scientific">Fontibacillus solani</name>
    <dbReference type="NCBI Taxonomy" id="1572857"/>
    <lineage>
        <taxon>Bacteria</taxon>
        <taxon>Bacillati</taxon>
        <taxon>Bacillota</taxon>
        <taxon>Bacilli</taxon>
        <taxon>Bacillales</taxon>
        <taxon>Paenibacillaceae</taxon>
        <taxon>Fontibacillus</taxon>
    </lineage>
</organism>
<dbReference type="PROSITE" id="PS00211">
    <property type="entry name" value="ABC_TRANSPORTER_1"/>
    <property type="match status" value="1"/>
</dbReference>
<dbReference type="Pfam" id="PF00005">
    <property type="entry name" value="ABC_tran"/>
    <property type="match status" value="1"/>
</dbReference>
<dbReference type="PANTHER" id="PTHR43335:SF8">
    <property type="entry name" value="ABC TRANSPORTER, ATP-BINDING PROTEIN"/>
    <property type="match status" value="1"/>
</dbReference>
<dbReference type="InterPro" id="IPR003593">
    <property type="entry name" value="AAA+_ATPase"/>
</dbReference>